<proteinExistence type="predicted"/>
<evidence type="ECO:0000313" key="1">
    <source>
        <dbReference type="EMBL" id="MDV4190800.1"/>
    </source>
</evidence>
<gene>
    <name evidence="1" type="ORF">R1523_35845</name>
</gene>
<keyword evidence="2" id="KW-1185">Reference proteome</keyword>
<reference evidence="2" key="1">
    <citation type="journal article" date="2023" name="Int. J. Mol. Sci.">
        <title>Genomic and Metabolic Characterization of Plant Growth-Promoting Rhizobacteria Isolated from Nodules of Clovers Grown in Non-Farmed Soil.</title>
        <authorList>
            <person name="Wojcik M."/>
            <person name="Koper P."/>
            <person name="Zebracki K."/>
            <person name="Marczak M."/>
            <person name="Mazur A."/>
        </authorList>
    </citation>
    <scope>NUCLEOTIDE SEQUENCE [LARGE SCALE GENOMIC DNA]</scope>
    <source>
        <strain evidence="2">KB12</strain>
    </source>
</reference>
<accession>A0ABU3YY63</accession>
<name>A0ABU3YY63_9HYPH</name>
<dbReference type="Proteomes" id="UP001187203">
    <property type="component" value="Unassembled WGS sequence"/>
</dbReference>
<dbReference type="RefSeq" id="WP_317277353.1">
    <property type="nucleotide sequence ID" value="NZ_JAWJWG010000052.1"/>
</dbReference>
<comment type="caution">
    <text evidence="1">The sequence shown here is derived from an EMBL/GenBank/DDBJ whole genome shotgun (WGS) entry which is preliminary data.</text>
</comment>
<sequence length="77" mass="8596">MASQHIRPNLDMPQANDIKIGDIAPAMRAAAKIEFTGKKYPKVKHRFTLNGEAFMAIAGLWRKARERRALSSRAAGF</sequence>
<dbReference type="EMBL" id="JAWJWI010000053">
    <property type="protein sequence ID" value="MDV4190800.1"/>
    <property type="molecule type" value="Genomic_DNA"/>
</dbReference>
<organism evidence="1 2">
    <name type="scientific">Rhizobium brockwellii</name>
    <dbReference type="NCBI Taxonomy" id="3019932"/>
    <lineage>
        <taxon>Bacteria</taxon>
        <taxon>Pseudomonadati</taxon>
        <taxon>Pseudomonadota</taxon>
        <taxon>Alphaproteobacteria</taxon>
        <taxon>Hyphomicrobiales</taxon>
        <taxon>Rhizobiaceae</taxon>
        <taxon>Rhizobium/Agrobacterium group</taxon>
        <taxon>Rhizobium</taxon>
    </lineage>
</organism>
<protein>
    <submittedName>
        <fullName evidence="1">Uncharacterized protein</fullName>
    </submittedName>
</protein>
<evidence type="ECO:0000313" key="2">
    <source>
        <dbReference type="Proteomes" id="UP001187203"/>
    </source>
</evidence>